<dbReference type="InterPro" id="IPR053181">
    <property type="entry name" value="EcdB-like_regulator"/>
</dbReference>
<keyword evidence="3" id="KW-0238">DNA-binding</keyword>
<keyword evidence="5" id="KW-0539">Nucleus</keyword>
<protein>
    <recommendedName>
        <fullName evidence="6">Zn(2)-C6 fungal-type domain-containing protein</fullName>
    </recommendedName>
</protein>
<evidence type="ECO:0000259" key="6">
    <source>
        <dbReference type="PROSITE" id="PS50048"/>
    </source>
</evidence>
<dbReference type="CDD" id="cd00067">
    <property type="entry name" value="GAL4"/>
    <property type="match status" value="1"/>
</dbReference>
<dbReference type="Proteomes" id="UP001154252">
    <property type="component" value="Unassembled WGS sequence"/>
</dbReference>
<dbReference type="InterPro" id="IPR036864">
    <property type="entry name" value="Zn2-C6_fun-type_DNA-bd_sf"/>
</dbReference>
<dbReference type="SUPFAM" id="SSF57701">
    <property type="entry name" value="Zn2/Cys6 DNA-binding domain"/>
    <property type="match status" value="1"/>
</dbReference>
<dbReference type="Pfam" id="PF04082">
    <property type="entry name" value="Fungal_trans"/>
    <property type="match status" value="1"/>
</dbReference>
<evidence type="ECO:0000256" key="1">
    <source>
        <dbReference type="ARBA" id="ARBA00022723"/>
    </source>
</evidence>
<dbReference type="PANTHER" id="PTHR47785">
    <property type="entry name" value="ZN(II)2CYS6 TRANSCRIPTION FACTOR (EUROFUNG)-RELATED-RELATED"/>
    <property type="match status" value="1"/>
</dbReference>
<dbReference type="PROSITE" id="PS50048">
    <property type="entry name" value="ZN2_CY6_FUNGAL_2"/>
    <property type="match status" value="1"/>
</dbReference>
<organism evidence="7 8">
    <name type="scientific">Penicillium egyptiacum</name>
    <dbReference type="NCBI Taxonomy" id="1303716"/>
    <lineage>
        <taxon>Eukaryota</taxon>
        <taxon>Fungi</taxon>
        <taxon>Dikarya</taxon>
        <taxon>Ascomycota</taxon>
        <taxon>Pezizomycotina</taxon>
        <taxon>Eurotiomycetes</taxon>
        <taxon>Eurotiomycetidae</taxon>
        <taxon>Eurotiales</taxon>
        <taxon>Aspergillaceae</taxon>
        <taxon>Penicillium</taxon>
    </lineage>
</organism>
<dbReference type="CDD" id="cd12148">
    <property type="entry name" value="fungal_TF_MHR"/>
    <property type="match status" value="1"/>
</dbReference>
<dbReference type="OrthoDB" id="4685598at2759"/>
<sequence length="469" mass="53061">MNIDHDSRRRRSALACNTCRARRTKCDGHRPKCSFCIKRSKDCFYQEPQDLAPSPQKLELSRIWEQLERITIVVQGQSLKSSPSPKAQQLSRSLTDRDASTGFPIMVIQNTAFMNLLSLDQSLPVFLEGLERGRPEITPQPPRTPTVMIDLQHASIAFMEQIYIWYPILHAEYTEEFVQAITSYFPPSVGSCLTLLILAIGCVVKCETIMDTVRRRPEAIYIQAAKEMLPCVFANSSPRSAQCLLLFGIYHLCCARPCQAHDYVVMASYRLQNYLINEIRVQLDLVDSGIWSVASYAPALASSATWTWNQPQPFESPNSTNGTSDSDSDLSYFVAEIAMRKMLRRCTWSISTLSQGSHVYAPIVATELERQLDEWLQMLPEPLSFRASSSCIGSSWRNSTRGEFLRTQYYAFKASIYWPAVYEALSAGEANDDLRRHCSKFFTSYAEFATSAAAAVTVCKPNVWTLYAR</sequence>
<dbReference type="EMBL" id="CAJVRC010000892">
    <property type="protein sequence ID" value="CAG8907744.1"/>
    <property type="molecule type" value="Genomic_DNA"/>
</dbReference>
<proteinExistence type="predicted"/>
<dbReference type="Pfam" id="PF00172">
    <property type="entry name" value="Zn_clus"/>
    <property type="match status" value="1"/>
</dbReference>
<evidence type="ECO:0000256" key="4">
    <source>
        <dbReference type="ARBA" id="ARBA00023163"/>
    </source>
</evidence>
<dbReference type="GO" id="GO:0008270">
    <property type="term" value="F:zinc ion binding"/>
    <property type="evidence" value="ECO:0007669"/>
    <property type="project" value="InterPro"/>
</dbReference>
<evidence type="ECO:0000313" key="7">
    <source>
        <dbReference type="EMBL" id="CAG8907744.1"/>
    </source>
</evidence>
<dbReference type="InterPro" id="IPR007219">
    <property type="entry name" value="XnlR_reg_dom"/>
</dbReference>
<evidence type="ECO:0000256" key="5">
    <source>
        <dbReference type="ARBA" id="ARBA00023242"/>
    </source>
</evidence>
<reference evidence="7" key="1">
    <citation type="submission" date="2021-07" db="EMBL/GenBank/DDBJ databases">
        <authorList>
            <person name="Branca A.L. A."/>
        </authorList>
    </citation>
    <scope>NUCLEOTIDE SEQUENCE</scope>
</reference>
<dbReference type="GO" id="GO:0006351">
    <property type="term" value="P:DNA-templated transcription"/>
    <property type="evidence" value="ECO:0007669"/>
    <property type="project" value="InterPro"/>
</dbReference>
<dbReference type="PANTHER" id="PTHR47785:SF3">
    <property type="entry name" value="ZN(2)-C6 FUNGAL-TYPE DOMAIN-CONTAINING PROTEIN"/>
    <property type="match status" value="1"/>
</dbReference>
<keyword evidence="1" id="KW-0479">Metal-binding</keyword>
<dbReference type="GO" id="GO:0000981">
    <property type="term" value="F:DNA-binding transcription factor activity, RNA polymerase II-specific"/>
    <property type="evidence" value="ECO:0007669"/>
    <property type="project" value="InterPro"/>
</dbReference>
<dbReference type="AlphaFoldDB" id="A0A9W4KG67"/>
<dbReference type="Gene3D" id="4.10.240.10">
    <property type="entry name" value="Zn(2)-C6 fungal-type DNA-binding domain"/>
    <property type="match status" value="1"/>
</dbReference>
<dbReference type="SMART" id="SM00066">
    <property type="entry name" value="GAL4"/>
    <property type="match status" value="1"/>
</dbReference>
<keyword evidence="2" id="KW-0805">Transcription regulation</keyword>
<feature type="domain" description="Zn(2)-C6 fungal-type" evidence="6">
    <location>
        <begin position="15"/>
        <end position="45"/>
    </location>
</feature>
<dbReference type="InterPro" id="IPR001138">
    <property type="entry name" value="Zn2Cys6_DnaBD"/>
</dbReference>
<keyword evidence="8" id="KW-1185">Reference proteome</keyword>
<name>A0A9W4KG67_9EURO</name>
<gene>
    <name evidence="7" type="ORF">PEGY_LOCUS8895</name>
</gene>
<accession>A0A9W4KG67</accession>
<comment type="caution">
    <text evidence="7">The sequence shown here is derived from an EMBL/GenBank/DDBJ whole genome shotgun (WGS) entry which is preliminary data.</text>
</comment>
<dbReference type="PROSITE" id="PS00463">
    <property type="entry name" value="ZN2_CY6_FUNGAL_1"/>
    <property type="match status" value="1"/>
</dbReference>
<evidence type="ECO:0000256" key="2">
    <source>
        <dbReference type="ARBA" id="ARBA00023015"/>
    </source>
</evidence>
<keyword evidence="4" id="KW-0804">Transcription</keyword>
<evidence type="ECO:0000313" key="8">
    <source>
        <dbReference type="Proteomes" id="UP001154252"/>
    </source>
</evidence>
<evidence type="ECO:0000256" key="3">
    <source>
        <dbReference type="ARBA" id="ARBA00023125"/>
    </source>
</evidence>
<dbReference type="GO" id="GO:0003677">
    <property type="term" value="F:DNA binding"/>
    <property type="evidence" value="ECO:0007669"/>
    <property type="project" value="UniProtKB-KW"/>
</dbReference>